<evidence type="ECO:0000259" key="11">
    <source>
        <dbReference type="SMART" id="SM00768"/>
    </source>
</evidence>
<dbReference type="Gene3D" id="3.20.20.80">
    <property type="entry name" value="Glycosidases"/>
    <property type="match status" value="1"/>
</dbReference>
<dbReference type="InterPro" id="IPR017853">
    <property type="entry name" value="GH"/>
</dbReference>
<keyword evidence="9 12" id="KW-0808">Transferase</keyword>
<protein>
    <recommendedName>
        <fullName evidence="9">1,3-beta-glucanosyltransferase</fullName>
        <ecNumber evidence="9">2.4.1.-</ecNumber>
    </recommendedName>
</protein>
<evidence type="ECO:0000256" key="8">
    <source>
        <dbReference type="ARBA" id="ARBA00023288"/>
    </source>
</evidence>
<sequence>MITSRLSLSFLALAGGALGADLPSILMKGSKLFYPNGTQFFFQGVAYQQQTGAAGSTPTNSSYLDPLADTKRCEADVRNLVQLRTNVIRVYAIDPTKDHSSCMKTLNDNGIYVIADLGEPSLSINRDDPAWDTALFTRYKQVVDELAKYSNTIGFLAGNEVSNQNNNTGASAYVKAAVRDTKAYIKSKKYRWMGVGYAANDDKPIRDQIASFFNCGPREDSIDFFGYNIYSWCGNSNFEASGYNRLIEFFNGYSVPTFFAEYGCNLPNGGADRTFEETPALYEKNMTEVISGGIVYEYFQETNDYGLVELGSGGSVSKMKDFAALQNKMSKVNPQGVKMDSYNPTATAKACPAVDSTWRASSTLPPTPNDEACECMFKASSCVPASSLKPDDFGDIFGFVCGTDTSICAGIDGNTTTGKYGPYSMCSSRQKLAYVLDAYYKKNKNAAGSCDFKGQATTQSARGSQSDCAKLAPSNGANPTSSGNSSDSFAVMTASPTRVGNSAVGLYLVVALFGVGMVAW</sequence>
<organism evidence="12 13">
    <name type="scientific">Metarhizium album (strain ARSEF 1941)</name>
    <dbReference type="NCBI Taxonomy" id="1081103"/>
    <lineage>
        <taxon>Eukaryota</taxon>
        <taxon>Fungi</taxon>
        <taxon>Dikarya</taxon>
        <taxon>Ascomycota</taxon>
        <taxon>Pezizomycotina</taxon>
        <taxon>Sordariomycetes</taxon>
        <taxon>Hypocreomycetidae</taxon>
        <taxon>Hypocreales</taxon>
        <taxon>Clavicipitaceae</taxon>
        <taxon>Metarhizium</taxon>
    </lineage>
</organism>
<accession>A0A0B2WUN3</accession>
<evidence type="ECO:0000256" key="5">
    <source>
        <dbReference type="ARBA" id="ARBA00023136"/>
    </source>
</evidence>
<keyword evidence="8 9" id="KW-0449">Lipoprotein</keyword>
<feature type="compositionally biased region" description="Polar residues" evidence="10">
    <location>
        <begin position="475"/>
        <end position="487"/>
    </location>
</feature>
<dbReference type="SUPFAM" id="SSF51445">
    <property type="entry name" value="(Trans)glycosidases"/>
    <property type="match status" value="1"/>
</dbReference>
<evidence type="ECO:0000256" key="9">
    <source>
        <dbReference type="RuleBase" id="RU361209"/>
    </source>
</evidence>
<comment type="caution">
    <text evidence="12">The sequence shown here is derived from an EMBL/GenBank/DDBJ whole genome shotgun (WGS) entry which is preliminary data.</text>
</comment>
<dbReference type="GO" id="GO:0071970">
    <property type="term" value="P:fungal-type cell wall (1-&gt;3)-beta-D-glucan biosynthetic process"/>
    <property type="evidence" value="ECO:0007669"/>
    <property type="project" value="TreeGrafter"/>
</dbReference>
<dbReference type="EMBL" id="AZHE01000014">
    <property type="protein sequence ID" value="KHN96670.1"/>
    <property type="molecule type" value="Genomic_DNA"/>
</dbReference>
<evidence type="ECO:0000256" key="2">
    <source>
        <dbReference type="ARBA" id="ARBA00007528"/>
    </source>
</evidence>
<evidence type="ECO:0000256" key="10">
    <source>
        <dbReference type="SAM" id="MobiDB-lite"/>
    </source>
</evidence>
<dbReference type="Pfam" id="PF07983">
    <property type="entry name" value="X8"/>
    <property type="match status" value="1"/>
</dbReference>
<dbReference type="FunFam" id="3.20.20.80:FF:000038">
    <property type="entry name" value="1,3-beta-glucanosyltransferase"/>
    <property type="match status" value="1"/>
</dbReference>
<dbReference type="AlphaFoldDB" id="A0A0B2WUN3"/>
<dbReference type="HOGENOM" id="CLU_021855_2_1_1"/>
<keyword evidence="3 9" id="KW-0336">GPI-anchor</keyword>
<dbReference type="Proteomes" id="UP000030816">
    <property type="component" value="Unassembled WGS sequence"/>
</dbReference>
<evidence type="ECO:0000256" key="1">
    <source>
        <dbReference type="ARBA" id="ARBA00004609"/>
    </source>
</evidence>
<evidence type="ECO:0000256" key="6">
    <source>
        <dbReference type="ARBA" id="ARBA00023157"/>
    </source>
</evidence>
<dbReference type="GO" id="GO:0042124">
    <property type="term" value="F:1,3-beta-glucanosyltransferase activity"/>
    <property type="evidence" value="ECO:0007669"/>
    <property type="project" value="TreeGrafter"/>
</dbReference>
<feature type="signal peptide" evidence="9">
    <location>
        <begin position="1"/>
        <end position="19"/>
    </location>
</feature>
<dbReference type="GeneID" id="63740068"/>
<keyword evidence="4 9" id="KW-0732">Signal</keyword>
<dbReference type="GO" id="GO:0098552">
    <property type="term" value="C:side of membrane"/>
    <property type="evidence" value="ECO:0007669"/>
    <property type="project" value="UniProtKB-KW"/>
</dbReference>
<evidence type="ECO:0000256" key="7">
    <source>
        <dbReference type="ARBA" id="ARBA00023180"/>
    </source>
</evidence>
<dbReference type="GO" id="GO:0005886">
    <property type="term" value="C:plasma membrane"/>
    <property type="evidence" value="ECO:0007669"/>
    <property type="project" value="UniProtKB-SubCell"/>
</dbReference>
<reference evidence="12 13" key="1">
    <citation type="journal article" date="2014" name="Proc. Natl. Acad. Sci. U.S.A.">
        <title>Trajectory and genomic determinants of fungal-pathogen speciation and host adaptation.</title>
        <authorList>
            <person name="Hu X."/>
            <person name="Xiao G."/>
            <person name="Zheng P."/>
            <person name="Shang Y."/>
            <person name="Su Y."/>
            <person name="Zhang X."/>
            <person name="Liu X."/>
            <person name="Zhan S."/>
            <person name="St Leger R.J."/>
            <person name="Wang C."/>
        </authorList>
    </citation>
    <scope>NUCLEOTIDE SEQUENCE [LARGE SCALE GENOMIC DNA]</scope>
    <source>
        <strain evidence="12 13">ARSEF 1941</strain>
    </source>
</reference>
<feature type="region of interest" description="Disordered" evidence="10">
    <location>
        <begin position="466"/>
        <end position="487"/>
    </location>
</feature>
<gene>
    <name evidence="12" type="ORF">MAM_05613</name>
</gene>
<evidence type="ECO:0000313" key="13">
    <source>
        <dbReference type="Proteomes" id="UP000030816"/>
    </source>
</evidence>
<dbReference type="PANTHER" id="PTHR31468:SF2">
    <property type="entry name" value="1,3-BETA-GLUCANOSYLTRANSFERASE GAS1"/>
    <property type="match status" value="1"/>
</dbReference>
<evidence type="ECO:0000313" key="12">
    <source>
        <dbReference type="EMBL" id="KHN96670.1"/>
    </source>
</evidence>
<dbReference type="EC" id="2.4.1.-" evidence="9"/>
<dbReference type="Pfam" id="PF03198">
    <property type="entry name" value="Glyco_hydro_72"/>
    <property type="match status" value="1"/>
</dbReference>
<dbReference type="InterPro" id="IPR004886">
    <property type="entry name" value="Glucanosyltransferase"/>
</dbReference>
<dbReference type="RefSeq" id="XP_040677736.1">
    <property type="nucleotide sequence ID" value="XM_040824411.1"/>
</dbReference>
<dbReference type="PANTHER" id="PTHR31468">
    <property type="entry name" value="1,3-BETA-GLUCANOSYLTRANSFERASE GAS1"/>
    <property type="match status" value="1"/>
</dbReference>
<dbReference type="Gene3D" id="1.20.58.1040">
    <property type="match status" value="1"/>
</dbReference>
<dbReference type="OrthoDB" id="421038at2759"/>
<dbReference type="STRING" id="1081103.A0A0B2WUN3"/>
<proteinExistence type="inferred from homology"/>
<comment type="subcellular location">
    <subcellularLocation>
        <location evidence="1 9">Cell membrane</location>
        <topology evidence="1 9">Lipid-anchor</topology>
        <topology evidence="1 9">GPI-anchor</topology>
    </subcellularLocation>
</comment>
<dbReference type="InterPro" id="IPR012946">
    <property type="entry name" value="X8"/>
</dbReference>
<name>A0A0B2WUN3_METAS</name>
<evidence type="ECO:0000256" key="3">
    <source>
        <dbReference type="ARBA" id="ARBA00022622"/>
    </source>
</evidence>
<comment type="function">
    <text evidence="9">Splits internally a 1,3-beta-glucan molecule and transfers the newly generated reducing end (the donor) to the non-reducing end of another 1,3-beta-glucan molecule (the acceptor) forming a 1,3-beta linkage, resulting in the elongation of 1,3-beta-glucan chains in the cell wall.</text>
</comment>
<keyword evidence="5 9" id="KW-0472">Membrane</keyword>
<keyword evidence="7" id="KW-0325">Glycoprotein</keyword>
<keyword evidence="6" id="KW-1015">Disulfide bond</keyword>
<dbReference type="GO" id="GO:0031505">
    <property type="term" value="P:fungal-type cell wall organization"/>
    <property type="evidence" value="ECO:0007669"/>
    <property type="project" value="TreeGrafter"/>
</dbReference>
<feature type="domain" description="X8" evidence="11">
    <location>
        <begin position="380"/>
        <end position="470"/>
    </location>
</feature>
<feature type="chain" id="PRO_5005110151" description="1,3-beta-glucanosyltransferase" evidence="9">
    <location>
        <begin position="20"/>
        <end position="520"/>
    </location>
</feature>
<keyword evidence="13" id="KW-1185">Reference proteome</keyword>
<comment type="similarity">
    <text evidence="2 9">Belongs to the glycosyl hydrolase 72 family.</text>
</comment>
<dbReference type="SMART" id="SM00768">
    <property type="entry name" value="X8"/>
    <property type="match status" value="1"/>
</dbReference>
<evidence type="ECO:0000256" key="4">
    <source>
        <dbReference type="ARBA" id="ARBA00022729"/>
    </source>
</evidence>